<proteinExistence type="predicted"/>
<keyword evidence="3" id="KW-1185">Reference proteome</keyword>
<sequence length="516" mass="57705">MRLYSGTILCAIAALLISVPTASKTTGSHLSTRLPLPIDKPENNSLPRFLRVSTQNTENGENRVISAGLEKLTDLAKAGVSKINLGSWISKDPPAEPILRRFKLTNGMDDALASPNLKALENYVKELNTQNNNNKASVIGMFMAHYGDDAVANALVTAQRTGDELNTIQRLRHAQLLSWLQKRKSVDDVFTLLKLRSDGYLALASPKMEVLDDYMKLVISTKSTKDSLLKTLTKGFGGEEQLATILARAREDVKTRELASALQNTLINKWVRVDLLRPKHIYKKLRLNRGLDALLDRNVHTFGAFISMYNAKNPNSKASLIDSFVAQYGNKAVATVLTFAKPDDAATMNLVITLQKQQFLKWKEGGISANSVFRLLDIHFNDLLSPTNPKFDTLSGYLATLNNKNLLYNEGMLRAVSKGFGGEDELAIQTTRAREHLIRNGHADLDEISIATEYQRMLFGRWFKRETEPSDIYGTIFRSSENTASNLERATAARYKDYYKKKMAPPHIDTSINPRR</sequence>
<dbReference type="EMBL" id="WSZM01000011">
    <property type="protein sequence ID" value="KAF4046883.1"/>
    <property type="molecule type" value="Genomic_DNA"/>
</dbReference>
<evidence type="ECO:0000313" key="3">
    <source>
        <dbReference type="Proteomes" id="UP000602510"/>
    </source>
</evidence>
<keyword evidence="1" id="KW-0732">Signal</keyword>
<evidence type="ECO:0008006" key="4">
    <source>
        <dbReference type="Google" id="ProtNLM"/>
    </source>
</evidence>
<dbReference type="Proteomes" id="UP000602510">
    <property type="component" value="Unassembled WGS sequence"/>
</dbReference>
<protein>
    <recommendedName>
        <fullName evidence="4">Secreted RxLR effector peptide protein</fullName>
    </recommendedName>
</protein>
<comment type="caution">
    <text evidence="2">The sequence shown here is derived from an EMBL/GenBank/DDBJ whole genome shotgun (WGS) entry which is preliminary data.</text>
</comment>
<name>A0A833TC27_PHYIN</name>
<accession>A0A833TC27</accession>
<feature type="chain" id="PRO_5032761783" description="Secreted RxLR effector peptide protein" evidence="1">
    <location>
        <begin position="24"/>
        <end position="516"/>
    </location>
</feature>
<reference evidence="2" key="1">
    <citation type="submission" date="2020-04" db="EMBL/GenBank/DDBJ databases">
        <title>Hybrid Assembly of Korean Phytophthora infestans isolates.</title>
        <authorList>
            <person name="Prokchorchik M."/>
            <person name="Lee Y."/>
            <person name="Seo J."/>
            <person name="Cho J.-H."/>
            <person name="Park Y.-E."/>
            <person name="Jang D.-C."/>
            <person name="Im J.-S."/>
            <person name="Choi J.-G."/>
            <person name="Park H.-J."/>
            <person name="Lee G.-B."/>
            <person name="Lee Y.-G."/>
            <person name="Hong S.-Y."/>
            <person name="Cho K."/>
            <person name="Sohn K.H."/>
        </authorList>
    </citation>
    <scope>NUCLEOTIDE SEQUENCE</scope>
    <source>
        <strain evidence="2">KR_1_A1</strain>
    </source>
</reference>
<feature type="signal peptide" evidence="1">
    <location>
        <begin position="1"/>
        <end position="23"/>
    </location>
</feature>
<evidence type="ECO:0000256" key="1">
    <source>
        <dbReference type="SAM" id="SignalP"/>
    </source>
</evidence>
<dbReference type="AlphaFoldDB" id="A0A833TC27"/>
<gene>
    <name evidence="2" type="ORF">GN244_ATG00712</name>
</gene>
<organism evidence="2 3">
    <name type="scientific">Phytophthora infestans</name>
    <name type="common">Potato late blight agent</name>
    <name type="synonym">Botrytis infestans</name>
    <dbReference type="NCBI Taxonomy" id="4787"/>
    <lineage>
        <taxon>Eukaryota</taxon>
        <taxon>Sar</taxon>
        <taxon>Stramenopiles</taxon>
        <taxon>Oomycota</taxon>
        <taxon>Peronosporomycetes</taxon>
        <taxon>Peronosporales</taxon>
        <taxon>Peronosporaceae</taxon>
        <taxon>Phytophthora</taxon>
    </lineage>
</organism>
<evidence type="ECO:0000313" key="2">
    <source>
        <dbReference type="EMBL" id="KAF4046883.1"/>
    </source>
</evidence>